<feature type="transmembrane region" description="Helical" evidence="6">
    <location>
        <begin position="225"/>
        <end position="247"/>
    </location>
</feature>
<dbReference type="GO" id="GO:0016020">
    <property type="term" value="C:membrane"/>
    <property type="evidence" value="ECO:0007669"/>
    <property type="project" value="UniProtKB-SubCell"/>
</dbReference>
<dbReference type="EMBL" id="CAXITT010000048">
    <property type="protein sequence ID" value="CAL1529414.1"/>
    <property type="molecule type" value="Genomic_DNA"/>
</dbReference>
<dbReference type="InterPro" id="IPR036259">
    <property type="entry name" value="MFS_trans_sf"/>
</dbReference>
<evidence type="ECO:0000256" key="2">
    <source>
        <dbReference type="ARBA" id="ARBA00022692"/>
    </source>
</evidence>
<feature type="transmembrane region" description="Helical" evidence="6">
    <location>
        <begin position="253"/>
        <end position="277"/>
    </location>
</feature>
<evidence type="ECO:0000256" key="4">
    <source>
        <dbReference type="ARBA" id="ARBA00023136"/>
    </source>
</evidence>
<feature type="transmembrane region" description="Helical" evidence="6">
    <location>
        <begin position="289"/>
        <end position="314"/>
    </location>
</feature>
<name>A0AAV2H6R6_LYMST</name>
<feature type="transmembrane region" description="Helical" evidence="6">
    <location>
        <begin position="403"/>
        <end position="422"/>
    </location>
</feature>
<comment type="subcellular location">
    <subcellularLocation>
        <location evidence="1">Membrane</location>
        <topology evidence="1">Multi-pass membrane protein</topology>
    </subcellularLocation>
</comment>
<comment type="caution">
    <text evidence="7">The sequence shown here is derived from an EMBL/GenBank/DDBJ whole genome shotgun (WGS) entry which is preliminary data.</text>
</comment>
<evidence type="ECO:0000256" key="1">
    <source>
        <dbReference type="ARBA" id="ARBA00004141"/>
    </source>
</evidence>
<dbReference type="Proteomes" id="UP001497497">
    <property type="component" value="Unassembled WGS sequence"/>
</dbReference>
<dbReference type="AlphaFoldDB" id="A0AAV2H6R6"/>
<dbReference type="SUPFAM" id="SSF103473">
    <property type="entry name" value="MFS general substrate transporter"/>
    <property type="match status" value="1"/>
</dbReference>
<dbReference type="GO" id="GO:0022857">
    <property type="term" value="F:transmembrane transporter activity"/>
    <property type="evidence" value="ECO:0007669"/>
    <property type="project" value="TreeGrafter"/>
</dbReference>
<feature type="region of interest" description="Disordered" evidence="5">
    <location>
        <begin position="1"/>
        <end position="37"/>
    </location>
</feature>
<sequence length="598" mass="65746">METSKERQRLTSSVDKPSYQTVAEFQPSRTRRKDSSEHSFFSTGLLVPTLTKGKYGLAPEQLLVGRQLSPEPGLGSRSRRGSAGSGRRRSLVSSKRCSSVSNGLNIRSSVLAADSGIEHWPLVLLTLITVFVSSAARVYSLVLDQYLYSVYAKTLFGDRDIDTSSKPCLNTSDNSPNSTADKAMVTEVQNMTSNMHLYLDLISYGVGMLSNMALGASASLISRKLLLTVPIVGYFLKMAMLSIVVYWELDVSWFYLSYGVDGLCGNTSGIFLGAFLYTTDITSRDKKRTLGVAIVEAVKGIASGAVYVVAGQLIERSGFMVPSLVATGLQFVAICLVLFLPNRKRKDLEKRKQFWSLKGAVNEMLSPFVVPEDKTLRTMTGIAALSFLVLILARSGVDKIRNLFLMNLPFCFDAITIGWFLFAREVAQYAFTMIAVAFMYRWLPGFGLAILGVVSNIAGFLMYAFSQTEWNIYLAPVLGVAENLSFTLIRGEGSRLLAPELQGPWFASLAVLDSISLALSPPIFIPVYTASLGVFPGAAFVGCSAVLVIVIVLMVIYQVLWVRYMKEFLYKTLEIVSEEEENITDVKRGLTESTKLLP</sequence>
<evidence type="ECO:0000313" key="7">
    <source>
        <dbReference type="EMBL" id="CAL1529414.1"/>
    </source>
</evidence>
<keyword evidence="8" id="KW-1185">Reference proteome</keyword>
<accession>A0AAV2H6R6</accession>
<dbReference type="PANTHER" id="PTHR23507:SF1">
    <property type="entry name" value="FI18259P1-RELATED"/>
    <property type="match status" value="1"/>
</dbReference>
<gene>
    <name evidence="7" type="ORF">GSLYS_00003569001</name>
</gene>
<evidence type="ECO:0000256" key="6">
    <source>
        <dbReference type="SAM" id="Phobius"/>
    </source>
</evidence>
<dbReference type="PANTHER" id="PTHR23507">
    <property type="entry name" value="ZGC:174356"/>
    <property type="match status" value="1"/>
</dbReference>
<keyword evidence="3 6" id="KW-1133">Transmembrane helix</keyword>
<keyword evidence="2 6" id="KW-0812">Transmembrane</keyword>
<evidence type="ECO:0000313" key="8">
    <source>
        <dbReference type="Proteomes" id="UP001497497"/>
    </source>
</evidence>
<feature type="transmembrane region" description="Helical" evidence="6">
    <location>
        <begin position="378"/>
        <end position="397"/>
    </location>
</feature>
<feature type="transmembrane region" description="Helical" evidence="6">
    <location>
        <begin position="122"/>
        <end position="142"/>
    </location>
</feature>
<feature type="transmembrane region" description="Helical" evidence="6">
    <location>
        <begin position="537"/>
        <end position="562"/>
    </location>
</feature>
<reference evidence="7 8" key="1">
    <citation type="submission" date="2024-04" db="EMBL/GenBank/DDBJ databases">
        <authorList>
            <consortium name="Genoscope - CEA"/>
            <person name="William W."/>
        </authorList>
    </citation>
    <scope>NUCLEOTIDE SEQUENCE [LARGE SCALE GENOMIC DNA]</scope>
</reference>
<feature type="transmembrane region" description="Helical" evidence="6">
    <location>
        <begin position="442"/>
        <end position="464"/>
    </location>
</feature>
<feature type="region of interest" description="Disordered" evidence="5">
    <location>
        <begin position="68"/>
        <end position="94"/>
    </location>
</feature>
<keyword evidence="4 6" id="KW-0472">Membrane</keyword>
<dbReference type="Gene3D" id="1.20.1250.20">
    <property type="entry name" value="MFS general substrate transporter like domains"/>
    <property type="match status" value="1"/>
</dbReference>
<evidence type="ECO:0000256" key="3">
    <source>
        <dbReference type="ARBA" id="ARBA00022989"/>
    </source>
</evidence>
<feature type="compositionally biased region" description="Polar residues" evidence="5">
    <location>
        <begin position="10"/>
        <end position="23"/>
    </location>
</feature>
<protein>
    <recommendedName>
        <fullName evidence="9">Proton-coupled folate transporter</fullName>
    </recommendedName>
</protein>
<evidence type="ECO:0000256" key="5">
    <source>
        <dbReference type="SAM" id="MobiDB-lite"/>
    </source>
</evidence>
<organism evidence="7 8">
    <name type="scientific">Lymnaea stagnalis</name>
    <name type="common">Great pond snail</name>
    <name type="synonym">Helix stagnalis</name>
    <dbReference type="NCBI Taxonomy" id="6523"/>
    <lineage>
        <taxon>Eukaryota</taxon>
        <taxon>Metazoa</taxon>
        <taxon>Spiralia</taxon>
        <taxon>Lophotrochozoa</taxon>
        <taxon>Mollusca</taxon>
        <taxon>Gastropoda</taxon>
        <taxon>Heterobranchia</taxon>
        <taxon>Euthyneura</taxon>
        <taxon>Panpulmonata</taxon>
        <taxon>Hygrophila</taxon>
        <taxon>Lymnaeoidea</taxon>
        <taxon>Lymnaeidae</taxon>
        <taxon>Lymnaea</taxon>
    </lineage>
</organism>
<feature type="transmembrane region" description="Helical" evidence="6">
    <location>
        <begin position="503"/>
        <end position="525"/>
    </location>
</feature>
<feature type="transmembrane region" description="Helical" evidence="6">
    <location>
        <begin position="320"/>
        <end position="341"/>
    </location>
</feature>
<proteinExistence type="predicted"/>
<evidence type="ECO:0008006" key="9">
    <source>
        <dbReference type="Google" id="ProtNLM"/>
    </source>
</evidence>
<feature type="transmembrane region" description="Helical" evidence="6">
    <location>
        <begin position="201"/>
        <end position="218"/>
    </location>
</feature>